<keyword evidence="2" id="KW-0479">Metal-binding</keyword>
<dbReference type="Proteomes" id="UP000621859">
    <property type="component" value="Unassembled WGS sequence"/>
</dbReference>
<evidence type="ECO:0000256" key="1">
    <source>
        <dbReference type="ARBA" id="ARBA00001961"/>
    </source>
</evidence>
<dbReference type="InterPro" id="IPR006620">
    <property type="entry name" value="Pro_4_hyd_alph"/>
</dbReference>
<organism evidence="8 9">
    <name type="scientific">Silvimonas amylolytica</name>
    <dbReference type="NCBI Taxonomy" id="449663"/>
    <lineage>
        <taxon>Bacteria</taxon>
        <taxon>Pseudomonadati</taxon>
        <taxon>Pseudomonadota</taxon>
        <taxon>Betaproteobacteria</taxon>
        <taxon>Neisseriales</taxon>
        <taxon>Chitinibacteraceae</taxon>
        <taxon>Silvimonas</taxon>
    </lineage>
</organism>
<reference evidence="9" key="1">
    <citation type="journal article" date="2019" name="Int. J. Syst. Evol. Microbiol.">
        <title>The Global Catalogue of Microorganisms (GCM) 10K type strain sequencing project: providing services to taxonomists for standard genome sequencing and annotation.</title>
        <authorList>
            <consortium name="The Broad Institute Genomics Platform"/>
            <consortium name="The Broad Institute Genome Sequencing Center for Infectious Disease"/>
            <person name="Wu L."/>
            <person name="Ma J."/>
        </authorList>
    </citation>
    <scope>NUCLEOTIDE SEQUENCE [LARGE SCALE GENOMIC DNA]</scope>
    <source>
        <strain evidence="9">CGMCC 1.8860</strain>
    </source>
</reference>
<dbReference type="PROSITE" id="PS51471">
    <property type="entry name" value="FE2OG_OXY"/>
    <property type="match status" value="1"/>
</dbReference>
<evidence type="ECO:0000256" key="2">
    <source>
        <dbReference type="ARBA" id="ARBA00022723"/>
    </source>
</evidence>
<comment type="caution">
    <text evidence="8">The sequence shown here is derived from an EMBL/GenBank/DDBJ whole genome shotgun (WGS) entry which is preliminary data.</text>
</comment>
<dbReference type="EMBL" id="BMLY01000004">
    <property type="protein sequence ID" value="GGP26929.1"/>
    <property type="molecule type" value="Genomic_DNA"/>
</dbReference>
<dbReference type="PANTHER" id="PTHR10869">
    <property type="entry name" value="PROLYL 4-HYDROXYLASE ALPHA SUBUNIT"/>
    <property type="match status" value="1"/>
</dbReference>
<evidence type="ECO:0000256" key="6">
    <source>
        <dbReference type="ARBA" id="ARBA00023004"/>
    </source>
</evidence>
<protein>
    <recommendedName>
        <fullName evidence="7">Fe2OG dioxygenase domain-containing protein</fullName>
    </recommendedName>
</protein>
<gene>
    <name evidence="8" type="ORF">GCM10010971_27480</name>
</gene>
<dbReference type="Pfam" id="PF13640">
    <property type="entry name" value="2OG-FeII_Oxy_3"/>
    <property type="match status" value="1"/>
</dbReference>
<dbReference type="InterPro" id="IPR044862">
    <property type="entry name" value="Pro_4_hyd_alph_FE2OG_OXY"/>
</dbReference>
<dbReference type="Gene3D" id="2.60.120.620">
    <property type="entry name" value="q2cbj1_9rhob like domain"/>
    <property type="match status" value="1"/>
</dbReference>
<sequence length="309" mass="34694">MDEFKYMEKITNISPDWQKWILDNLARGCTAQSLIDVMVEKNFDPMFASAIVFHFSTAHKGSGGPVAVAQLGSQPAVSNVKDKIQGNGNTYTYEAPRFKSGNVIHTHDRVIQVMGRVEKPYIAVLDNVLSHEECDELVRLSQARLKRSTIVDPTTGKDAVIEERTSYGTFFHVNENEFIARLDRRVAELMNWPVENGEGLQILNYKVGGEYKPHFDYFPEHDPGSKVHLANGGQRVSTLVMYLNDVDEGGATVFPELGMTVGPKKGAAVYFEYTNSKNQVDPLTLHGGLPVIQGEKWIATKWMRQRRFG</sequence>
<dbReference type="InterPro" id="IPR045054">
    <property type="entry name" value="P4HA-like"/>
</dbReference>
<keyword evidence="4" id="KW-0223">Dioxygenase</keyword>
<accession>A0ABQ2PMT8</accession>
<proteinExistence type="predicted"/>
<keyword evidence="9" id="KW-1185">Reference proteome</keyword>
<dbReference type="SMART" id="SM00702">
    <property type="entry name" value="P4Hc"/>
    <property type="match status" value="1"/>
</dbReference>
<name>A0ABQ2PMT8_9NEIS</name>
<dbReference type="PANTHER" id="PTHR10869:SF246">
    <property type="entry name" value="TRANSMEMBRANE PROLYL 4-HYDROXYLASE"/>
    <property type="match status" value="1"/>
</dbReference>
<evidence type="ECO:0000256" key="5">
    <source>
        <dbReference type="ARBA" id="ARBA00023002"/>
    </source>
</evidence>
<evidence type="ECO:0000256" key="3">
    <source>
        <dbReference type="ARBA" id="ARBA00022896"/>
    </source>
</evidence>
<dbReference type="InterPro" id="IPR005123">
    <property type="entry name" value="Oxoglu/Fe-dep_dioxygenase_dom"/>
</dbReference>
<feature type="domain" description="Fe2OG dioxygenase" evidence="7">
    <location>
        <begin position="196"/>
        <end position="305"/>
    </location>
</feature>
<evidence type="ECO:0000313" key="8">
    <source>
        <dbReference type="EMBL" id="GGP26929.1"/>
    </source>
</evidence>
<comment type="cofactor">
    <cofactor evidence="1">
        <name>L-ascorbate</name>
        <dbReference type="ChEBI" id="CHEBI:38290"/>
    </cofactor>
</comment>
<evidence type="ECO:0000259" key="7">
    <source>
        <dbReference type="PROSITE" id="PS51471"/>
    </source>
</evidence>
<keyword evidence="5" id="KW-0560">Oxidoreductase</keyword>
<keyword evidence="6" id="KW-0408">Iron</keyword>
<keyword evidence="3" id="KW-0847">Vitamin C</keyword>
<evidence type="ECO:0000256" key="4">
    <source>
        <dbReference type="ARBA" id="ARBA00022964"/>
    </source>
</evidence>
<evidence type="ECO:0000313" key="9">
    <source>
        <dbReference type="Proteomes" id="UP000621859"/>
    </source>
</evidence>